<reference evidence="2" key="3">
    <citation type="submission" date="2018-03" db="EMBL/GenBank/DDBJ databases">
        <authorList>
            <person name="Jeon C.O."/>
        </authorList>
    </citation>
    <scope>NUCLEOTIDE SEQUENCE</scope>
    <source>
        <strain evidence="2">JCM 31126</strain>
    </source>
</reference>
<dbReference type="Proteomes" id="UP001157039">
    <property type="component" value="Unassembled WGS sequence"/>
</dbReference>
<feature type="transmembrane region" description="Helical" evidence="1">
    <location>
        <begin position="38"/>
        <end position="62"/>
    </location>
</feature>
<feature type="transmembrane region" description="Helical" evidence="1">
    <location>
        <begin position="12"/>
        <end position="32"/>
    </location>
</feature>
<sequence>METKKINQNKKIGLTLLLIFVGVYLFSITWFFESNFLLQGVLVGTANIATTVGIIGPFVWLINRKKEKKEARRSYSILGVAMLIFLIHTVFIRSGTPLNNFFQLEWN</sequence>
<dbReference type="Proteomes" id="UP000268310">
    <property type="component" value="Chromosome"/>
</dbReference>
<dbReference type="RefSeq" id="WP_123933707.1">
    <property type="nucleotide sequence ID" value="NZ_BSUW01000001.1"/>
</dbReference>
<feature type="transmembrane region" description="Helical" evidence="1">
    <location>
        <begin position="74"/>
        <end position="92"/>
    </location>
</feature>
<keyword evidence="4" id="KW-1185">Reference proteome</keyword>
<evidence type="ECO:0000256" key="1">
    <source>
        <dbReference type="SAM" id="Phobius"/>
    </source>
</evidence>
<dbReference type="EMBL" id="BSUW01000001">
    <property type="protein sequence ID" value="GMA71281.1"/>
    <property type="molecule type" value="Genomic_DNA"/>
</dbReference>
<reference evidence="3" key="4">
    <citation type="submission" date="2023-02" db="EMBL/GenBank/DDBJ databases">
        <authorList>
            <person name="Sun Q."/>
            <person name="Mori K."/>
        </authorList>
    </citation>
    <scope>NUCLEOTIDE SEQUENCE</scope>
    <source>
        <strain evidence="3">NBRC 114545</strain>
    </source>
</reference>
<reference evidence="3 5" key="2">
    <citation type="journal article" date="2014" name="Int. J. Syst. Evol. Microbiol.">
        <title>Complete genome sequence of Corynebacterium casei LMG S-19264T (=DSM 44701T), isolated from a smear-ripened cheese.</title>
        <authorList>
            <consortium name="US DOE Joint Genome Institute (JGI-PGF)"/>
            <person name="Walter F."/>
            <person name="Albersmeier A."/>
            <person name="Kalinowski J."/>
            <person name="Ruckert C."/>
        </authorList>
    </citation>
    <scope>NUCLEOTIDE SEQUENCE [LARGE SCALE GENOMIC DNA]</scope>
    <source>
        <strain evidence="3 5">NBRC 114545</strain>
    </source>
</reference>
<keyword evidence="1" id="KW-1133">Transmembrane helix</keyword>
<evidence type="ECO:0000313" key="4">
    <source>
        <dbReference type="Proteomes" id="UP000268310"/>
    </source>
</evidence>
<accession>A0AA37XJN7</accession>
<keyword evidence="1" id="KW-0812">Transmembrane</keyword>
<name>A0AA37XJN7_9ENTE</name>
<evidence type="ECO:0000313" key="5">
    <source>
        <dbReference type="Proteomes" id="UP001157039"/>
    </source>
</evidence>
<dbReference type="AlphaFoldDB" id="A0AA37XJN7"/>
<keyword evidence="1" id="KW-0472">Membrane</keyword>
<evidence type="ECO:0000313" key="2">
    <source>
        <dbReference type="EMBL" id="AYW46901.1"/>
    </source>
</evidence>
<evidence type="ECO:0000313" key="3">
    <source>
        <dbReference type="EMBL" id="GMA71281.1"/>
    </source>
</evidence>
<proteinExistence type="predicted"/>
<reference evidence="2 4" key="1">
    <citation type="journal article" date="2012" name="Int. J. Syst. Evol. Microbiol.">
        <title>Characterization of Tetragenococcus strains from sugar thick juice reveals a novel species, Tetragenococcus osmophilus sp. nov., and divides Tetragenococcus halophilus into two subspecies, T. halophilus subsp. halophilus subsp. nov. and T. halophilus subsp. flandriensis subsp. nov.</title>
        <authorList>
            <person name="Juste A."/>
            <person name="Van Trappen S."/>
            <person name="Verreth C."/>
            <person name="Cleenwerck I."/>
            <person name="De Vos P."/>
            <person name="Lievens B."/>
            <person name="Willems K.A."/>
        </authorList>
    </citation>
    <scope>NUCLEOTIDE SEQUENCE [LARGE SCALE GENOMIC DNA]</scope>
    <source>
        <strain evidence="2 4">JCM 31126</strain>
    </source>
</reference>
<dbReference type="EMBL" id="CP027783">
    <property type="protein sequence ID" value="AYW46901.1"/>
    <property type="molecule type" value="Genomic_DNA"/>
</dbReference>
<protein>
    <submittedName>
        <fullName evidence="3">Uncharacterized protein</fullName>
    </submittedName>
</protein>
<organism evidence="3 5">
    <name type="scientific">Tetragenococcus osmophilus</name>
    <dbReference type="NCBI Taxonomy" id="526944"/>
    <lineage>
        <taxon>Bacteria</taxon>
        <taxon>Bacillati</taxon>
        <taxon>Bacillota</taxon>
        <taxon>Bacilli</taxon>
        <taxon>Lactobacillales</taxon>
        <taxon>Enterococcaceae</taxon>
        <taxon>Tetragenococcus</taxon>
    </lineage>
</organism>
<dbReference type="KEGG" id="too:C7K38_00065"/>
<gene>
    <name evidence="2" type="ORF">C7K38_00065</name>
    <name evidence="3" type="ORF">GCM10025885_03300</name>
</gene>